<evidence type="ECO:0000313" key="3">
    <source>
        <dbReference type="Proteomes" id="UP000671399"/>
    </source>
</evidence>
<feature type="domain" description="Carrier" evidence="1">
    <location>
        <begin position="26"/>
        <end position="79"/>
    </location>
</feature>
<dbReference type="Proteomes" id="UP000671399">
    <property type="component" value="Unassembled WGS sequence"/>
</dbReference>
<dbReference type="Pfam" id="PF00550">
    <property type="entry name" value="PP-binding"/>
    <property type="match status" value="1"/>
</dbReference>
<sequence>MSESGTRIRQKVARIITESAEGGLSEADLDRAGGSLPALGYSSLSYIRMIDAIENTFGIEIDQDEEDDRLRSVDGIVALVAAQDESAHV</sequence>
<name>A0ABS3V299_9ACTN</name>
<proteinExistence type="predicted"/>
<gene>
    <name evidence="2" type="ORF">JQN83_02750</name>
</gene>
<dbReference type="InterPro" id="IPR009081">
    <property type="entry name" value="PP-bd_ACP"/>
</dbReference>
<evidence type="ECO:0000313" key="2">
    <source>
        <dbReference type="EMBL" id="MBO4159728.1"/>
    </source>
</evidence>
<comment type="caution">
    <text evidence="2">The sequence shown here is derived from an EMBL/GenBank/DDBJ whole genome shotgun (WGS) entry which is preliminary data.</text>
</comment>
<reference evidence="2 3" key="1">
    <citation type="submission" date="2021-03" db="EMBL/GenBank/DDBJ databases">
        <authorList>
            <person name="Lee D.-H."/>
        </authorList>
    </citation>
    <scope>NUCLEOTIDE SEQUENCE [LARGE SCALE GENOMIC DNA]</scope>
    <source>
        <strain evidence="2 3">MMS20-R2-23</strain>
    </source>
</reference>
<keyword evidence="3" id="KW-1185">Reference proteome</keyword>
<evidence type="ECO:0000259" key="1">
    <source>
        <dbReference type="Pfam" id="PF00550"/>
    </source>
</evidence>
<dbReference type="Gene3D" id="1.10.1200.10">
    <property type="entry name" value="ACP-like"/>
    <property type="match status" value="1"/>
</dbReference>
<dbReference type="RefSeq" id="WP_208565400.1">
    <property type="nucleotide sequence ID" value="NZ_JAGFWR010000001.1"/>
</dbReference>
<protein>
    <submittedName>
        <fullName evidence="2">Acyl carrier protein</fullName>
    </submittedName>
</protein>
<dbReference type="SUPFAM" id="SSF47336">
    <property type="entry name" value="ACP-like"/>
    <property type="match status" value="1"/>
</dbReference>
<dbReference type="InterPro" id="IPR036736">
    <property type="entry name" value="ACP-like_sf"/>
</dbReference>
<accession>A0ABS3V299</accession>
<dbReference type="EMBL" id="JAGFWR010000001">
    <property type="protein sequence ID" value="MBO4159728.1"/>
    <property type="molecule type" value="Genomic_DNA"/>
</dbReference>
<organism evidence="2 3">
    <name type="scientific">Micromonospora antibiotica</name>
    <dbReference type="NCBI Taxonomy" id="2807623"/>
    <lineage>
        <taxon>Bacteria</taxon>
        <taxon>Bacillati</taxon>
        <taxon>Actinomycetota</taxon>
        <taxon>Actinomycetes</taxon>
        <taxon>Micromonosporales</taxon>
        <taxon>Micromonosporaceae</taxon>
        <taxon>Micromonospora</taxon>
    </lineage>
</organism>